<evidence type="ECO:0000313" key="3">
    <source>
        <dbReference type="EMBL" id="MFD1429611.1"/>
    </source>
</evidence>
<dbReference type="Proteomes" id="UP001597196">
    <property type="component" value="Unassembled WGS sequence"/>
</dbReference>
<proteinExistence type="predicted"/>
<accession>A0ABW4CI78</accession>
<evidence type="ECO:0000313" key="4">
    <source>
        <dbReference type="Proteomes" id="UP001597196"/>
    </source>
</evidence>
<sequence>MKGKNRWWLGWLLGACLILVSQGHQVVKAAEAMQSQAQVAIVGEALAPVKPRPTPPAPAPTNPARPGGKTPSQVRPGGIFPATGEEAIPWVTLIGSVILLELWLLLLYGRRGATHAETS</sequence>
<keyword evidence="2" id="KW-0472">Membrane</keyword>
<dbReference type="RefSeq" id="WP_203626760.1">
    <property type="nucleotide sequence ID" value="NZ_BOLQ01000008.1"/>
</dbReference>
<keyword evidence="2" id="KW-1133">Transmembrane helix</keyword>
<evidence type="ECO:0000256" key="1">
    <source>
        <dbReference type="SAM" id="MobiDB-lite"/>
    </source>
</evidence>
<comment type="caution">
    <text evidence="3">The sequence shown here is derived from an EMBL/GenBank/DDBJ whole genome shotgun (WGS) entry which is preliminary data.</text>
</comment>
<organism evidence="3 4">
    <name type="scientific">Lacticaseibacillus mingshuiensis</name>
    <dbReference type="NCBI Taxonomy" id="2799574"/>
    <lineage>
        <taxon>Bacteria</taxon>
        <taxon>Bacillati</taxon>
        <taxon>Bacillota</taxon>
        <taxon>Bacilli</taxon>
        <taxon>Lactobacillales</taxon>
        <taxon>Lactobacillaceae</taxon>
        <taxon>Lacticaseibacillus</taxon>
    </lineage>
</organism>
<name>A0ABW4CI78_9LACO</name>
<keyword evidence="4" id="KW-1185">Reference proteome</keyword>
<dbReference type="EMBL" id="JBHTOC010000006">
    <property type="protein sequence ID" value="MFD1429611.1"/>
    <property type="molecule type" value="Genomic_DNA"/>
</dbReference>
<reference evidence="4" key="1">
    <citation type="journal article" date="2019" name="Int. J. Syst. Evol. Microbiol.">
        <title>The Global Catalogue of Microorganisms (GCM) 10K type strain sequencing project: providing services to taxonomists for standard genome sequencing and annotation.</title>
        <authorList>
            <consortium name="The Broad Institute Genomics Platform"/>
            <consortium name="The Broad Institute Genome Sequencing Center for Infectious Disease"/>
            <person name="Wu L."/>
            <person name="Ma J."/>
        </authorList>
    </citation>
    <scope>NUCLEOTIDE SEQUENCE [LARGE SCALE GENOMIC DNA]</scope>
    <source>
        <strain evidence="4">CCM 8980</strain>
    </source>
</reference>
<feature type="compositionally biased region" description="Pro residues" evidence="1">
    <location>
        <begin position="50"/>
        <end position="63"/>
    </location>
</feature>
<feature type="region of interest" description="Disordered" evidence="1">
    <location>
        <begin position="49"/>
        <end position="80"/>
    </location>
</feature>
<gene>
    <name evidence="3" type="ORF">ACFQ4P_05045</name>
</gene>
<evidence type="ECO:0000256" key="2">
    <source>
        <dbReference type="SAM" id="Phobius"/>
    </source>
</evidence>
<keyword evidence="2" id="KW-0812">Transmembrane</keyword>
<protein>
    <recommendedName>
        <fullName evidence="5">LPXTG cell wall anchor domain-containing protein</fullName>
    </recommendedName>
</protein>
<evidence type="ECO:0008006" key="5">
    <source>
        <dbReference type="Google" id="ProtNLM"/>
    </source>
</evidence>
<feature type="transmembrane region" description="Helical" evidence="2">
    <location>
        <begin position="87"/>
        <end position="108"/>
    </location>
</feature>